<evidence type="ECO:0000313" key="2">
    <source>
        <dbReference type="Proteomes" id="UP000008782"/>
    </source>
</evidence>
<dbReference type="GeneID" id="24416627"/>
<protein>
    <submittedName>
        <fullName evidence="1">Uncharacterized protein</fullName>
    </submittedName>
</protein>
<keyword evidence="2" id="KW-1185">Reference proteome</keyword>
<dbReference type="RefSeq" id="XP_008100138.1">
    <property type="nucleotide sequence ID" value="XM_008101947.1"/>
</dbReference>
<dbReference type="HOGENOM" id="CLU_1294308_0_0_1"/>
<accession>E3QZ30</accession>
<proteinExistence type="predicted"/>
<dbReference type="EMBL" id="GG697409">
    <property type="protein sequence ID" value="EFQ36118.1"/>
    <property type="molecule type" value="Genomic_DNA"/>
</dbReference>
<dbReference type="VEuPathDB" id="FungiDB:GLRG_11262"/>
<evidence type="ECO:0000313" key="1">
    <source>
        <dbReference type="EMBL" id="EFQ36118.1"/>
    </source>
</evidence>
<name>E3QZ30_COLGM</name>
<dbReference type="Proteomes" id="UP000008782">
    <property type="component" value="Unassembled WGS sequence"/>
</dbReference>
<organism evidence="2">
    <name type="scientific">Colletotrichum graminicola (strain M1.001 / M2 / FGSC 10212)</name>
    <name type="common">Maize anthracnose fungus</name>
    <name type="synonym">Glomerella graminicola</name>
    <dbReference type="NCBI Taxonomy" id="645133"/>
    <lineage>
        <taxon>Eukaryota</taxon>
        <taxon>Fungi</taxon>
        <taxon>Dikarya</taxon>
        <taxon>Ascomycota</taxon>
        <taxon>Pezizomycotina</taxon>
        <taxon>Sordariomycetes</taxon>
        <taxon>Hypocreomycetidae</taxon>
        <taxon>Glomerellales</taxon>
        <taxon>Glomerellaceae</taxon>
        <taxon>Colletotrichum</taxon>
        <taxon>Colletotrichum graminicola species complex</taxon>
    </lineage>
</organism>
<gene>
    <name evidence="1" type="ORF">GLRG_11262</name>
</gene>
<dbReference type="AlphaFoldDB" id="E3QZ30"/>
<sequence length="213" mass="23458">MSTLYRGRSTVASLGGKTFAGSVSPEGVPAYRSNCPLHCAGLSKAEAPKQSVLPWPGPVLHPTLNRHQHPALPTLLLLLLLLPLPHGSTTSATAGWSLHLRRQPVLAPSTEHELSVSTIIPVDIEFPIHSVFLLNTRQLFKLTHAPESRVLFDTFFSVDSEFYDSSKFAPQTHQQLFKRTYISVPNVFLSVSLPVAPAPTASGRRFKRIYPFD</sequence>
<reference evidence="2" key="1">
    <citation type="journal article" date="2012" name="Nat. Genet.">
        <title>Lifestyle transitions in plant pathogenic Colletotrichum fungi deciphered by genome and transcriptome analyses.</title>
        <authorList>
            <person name="O'Connell R.J."/>
            <person name="Thon M.R."/>
            <person name="Hacquard S."/>
            <person name="Amyotte S.G."/>
            <person name="Kleemann J."/>
            <person name="Torres M.F."/>
            <person name="Damm U."/>
            <person name="Buiate E.A."/>
            <person name="Epstein L."/>
            <person name="Alkan N."/>
            <person name="Altmueller J."/>
            <person name="Alvarado-Balderrama L."/>
            <person name="Bauser C.A."/>
            <person name="Becker C."/>
            <person name="Birren B.W."/>
            <person name="Chen Z."/>
            <person name="Choi J."/>
            <person name="Crouch J.A."/>
            <person name="Duvick J.P."/>
            <person name="Farman M.A."/>
            <person name="Gan P."/>
            <person name="Heiman D."/>
            <person name="Henrissat B."/>
            <person name="Howard R.J."/>
            <person name="Kabbage M."/>
            <person name="Koch C."/>
            <person name="Kracher B."/>
            <person name="Kubo Y."/>
            <person name="Law A.D."/>
            <person name="Lebrun M.-H."/>
            <person name="Lee Y.-H."/>
            <person name="Miyara I."/>
            <person name="Moore N."/>
            <person name="Neumann U."/>
            <person name="Nordstroem K."/>
            <person name="Panaccione D.G."/>
            <person name="Panstruga R."/>
            <person name="Place M."/>
            <person name="Proctor R.H."/>
            <person name="Prusky D."/>
            <person name="Rech G."/>
            <person name="Reinhardt R."/>
            <person name="Rollins J.A."/>
            <person name="Rounsley S."/>
            <person name="Schardl C.L."/>
            <person name="Schwartz D.C."/>
            <person name="Shenoy N."/>
            <person name="Shirasu K."/>
            <person name="Sikhakolli U.R."/>
            <person name="Stueber K."/>
            <person name="Sukno S.A."/>
            <person name="Sweigard J.A."/>
            <person name="Takano Y."/>
            <person name="Takahara H."/>
            <person name="Trail F."/>
            <person name="van der Does H.C."/>
            <person name="Voll L.M."/>
            <person name="Will I."/>
            <person name="Young S."/>
            <person name="Zeng Q."/>
            <person name="Zhang J."/>
            <person name="Zhou S."/>
            <person name="Dickman M.B."/>
            <person name="Schulze-Lefert P."/>
            <person name="Ver Loren van Themaat E."/>
            <person name="Ma L.-J."/>
            <person name="Vaillancourt L.J."/>
        </authorList>
    </citation>
    <scope>NUCLEOTIDE SEQUENCE [LARGE SCALE GENOMIC DNA]</scope>
    <source>
        <strain evidence="2">M1.001 / M2 / FGSC 10212</strain>
    </source>
</reference>